<dbReference type="GO" id="GO:0001228">
    <property type="term" value="F:DNA-binding transcription activator activity, RNA polymerase II-specific"/>
    <property type="evidence" value="ECO:0007669"/>
    <property type="project" value="TreeGrafter"/>
</dbReference>
<dbReference type="FunFam" id="1.10.20.10:FF:000006">
    <property type="entry name" value="Nuclear transcription factor Y subunit gamma"/>
    <property type="match status" value="1"/>
</dbReference>
<dbReference type="Proteomes" id="UP000274756">
    <property type="component" value="Unassembled WGS sequence"/>
</dbReference>
<evidence type="ECO:0000256" key="4">
    <source>
        <dbReference type="ARBA" id="ARBA00023163"/>
    </source>
</evidence>
<keyword evidence="2" id="KW-0805">Transcription regulation</keyword>
<feature type="domain" description="Transcription factor CBF/NF-Y/archaeal histone" evidence="13">
    <location>
        <begin position="86"/>
        <end position="151"/>
    </location>
</feature>
<evidence type="ECO:0000256" key="8">
    <source>
        <dbReference type="ARBA" id="ARBA00038129"/>
    </source>
</evidence>
<evidence type="ECO:0000256" key="9">
    <source>
        <dbReference type="ARBA" id="ARBA00040590"/>
    </source>
</evidence>
<dbReference type="GO" id="GO:0046982">
    <property type="term" value="F:protein heterodimerization activity"/>
    <property type="evidence" value="ECO:0007669"/>
    <property type="project" value="InterPro"/>
</dbReference>
<dbReference type="STRING" id="318479.A0A0N4UAE4"/>
<name>A0A0N4UAE4_DRAME</name>
<reference evidence="14 16" key="2">
    <citation type="submission" date="2018-11" db="EMBL/GenBank/DDBJ databases">
        <authorList>
            <consortium name="Pathogen Informatics"/>
        </authorList>
    </citation>
    <scope>NUCLEOTIDE SEQUENCE [LARGE SCALE GENOMIC DNA]</scope>
</reference>
<comment type="similarity">
    <text evidence="8">Belongs to the NFYC/HAP5 subunit family.</text>
</comment>
<keyword evidence="3" id="KW-0238">DNA-binding</keyword>
<comment type="function">
    <text evidence="6">Component of the sequence-specific heterotrimeric transcription factor (NF-Y) which specifically recognizes a 5'-CCAAT-3' box motif found in the promoters of its target genes. NF-Y can function as both an activator and a repressor, depending on its interacting cofactors.</text>
</comment>
<keyword evidence="5" id="KW-0539">Nucleus</keyword>
<evidence type="ECO:0000256" key="1">
    <source>
        <dbReference type="ARBA" id="ARBA00004123"/>
    </source>
</evidence>
<evidence type="ECO:0000256" key="7">
    <source>
        <dbReference type="ARBA" id="ARBA00025911"/>
    </source>
</evidence>
<dbReference type="AlphaFoldDB" id="A0A0N4UAE4"/>
<dbReference type="InterPro" id="IPR009072">
    <property type="entry name" value="Histone-fold"/>
</dbReference>
<dbReference type="EMBL" id="UYYG01001165">
    <property type="protein sequence ID" value="VDN58027.1"/>
    <property type="molecule type" value="Genomic_DNA"/>
</dbReference>
<dbReference type="GO" id="GO:0000978">
    <property type="term" value="F:RNA polymerase II cis-regulatory region sequence-specific DNA binding"/>
    <property type="evidence" value="ECO:0007669"/>
    <property type="project" value="TreeGrafter"/>
</dbReference>
<evidence type="ECO:0000256" key="5">
    <source>
        <dbReference type="ARBA" id="ARBA00023242"/>
    </source>
</evidence>
<keyword evidence="16" id="KW-1185">Reference proteome</keyword>
<dbReference type="Gene3D" id="1.10.20.10">
    <property type="entry name" value="Histone, subunit A"/>
    <property type="match status" value="1"/>
</dbReference>
<evidence type="ECO:0000256" key="6">
    <source>
        <dbReference type="ARBA" id="ARBA00025263"/>
    </source>
</evidence>
<dbReference type="PANTHER" id="PTHR10252:SF8">
    <property type="entry name" value="NUCLEAR TRANSCRIPTION FACTOR Y SUBUNIT GAMMA"/>
    <property type="match status" value="1"/>
</dbReference>
<evidence type="ECO:0000313" key="17">
    <source>
        <dbReference type="WBParaSite" id="DME_0000411701-mRNA-1"/>
    </source>
</evidence>
<dbReference type="Pfam" id="PF00808">
    <property type="entry name" value="CBFD_NFYB_HMF"/>
    <property type="match status" value="1"/>
</dbReference>
<evidence type="ECO:0000313" key="15">
    <source>
        <dbReference type="Proteomes" id="UP000038040"/>
    </source>
</evidence>
<dbReference type="PANTHER" id="PTHR10252">
    <property type="entry name" value="HISTONE-LIKE TRANSCRIPTION FACTOR CCAAT-RELATED"/>
    <property type="match status" value="1"/>
</dbReference>
<feature type="compositionally biased region" description="Polar residues" evidence="12">
    <location>
        <begin position="15"/>
        <end position="26"/>
    </location>
</feature>
<sequence length="272" mass="30450">MSGKELAEGYVEKMQATSQVTPNPDSATERNSETPICSRNLDEDDIDYVDASYNIEKEIALYWPRVRTRINNLNVMTLREANRHQELPLARIKKIMKLDEDVRHQMISAEAPVLLAKAAELFIEELALRSWLHTEENKRKTLQKCDISQAVSRYDQFDFLIDIVPRDEKRCQQVNKFEKIIAPTSSASIESEIIDCKGFSQQNGNNNSVQYVLQVGPSEGAITSGSMVQATPIGQPIQLPIAPGGQPIQLITLGLPDGNVQQFQVQLPTANS</sequence>
<evidence type="ECO:0000313" key="14">
    <source>
        <dbReference type="EMBL" id="VDN58027.1"/>
    </source>
</evidence>
<keyword evidence="4" id="KW-0804">Transcription</keyword>
<dbReference type="WBParaSite" id="DME_0000411701-mRNA-1">
    <property type="protein sequence ID" value="DME_0000411701-mRNA-1"/>
    <property type="gene ID" value="DME_0000411701"/>
</dbReference>
<organism evidence="15 17">
    <name type="scientific">Dracunculus medinensis</name>
    <name type="common">Guinea worm</name>
    <dbReference type="NCBI Taxonomy" id="318479"/>
    <lineage>
        <taxon>Eukaryota</taxon>
        <taxon>Metazoa</taxon>
        <taxon>Ecdysozoa</taxon>
        <taxon>Nematoda</taxon>
        <taxon>Chromadorea</taxon>
        <taxon>Rhabditida</taxon>
        <taxon>Spirurina</taxon>
        <taxon>Dracunculoidea</taxon>
        <taxon>Dracunculidae</taxon>
        <taxon>Dracunculus</taxon>
    </lineage>
</organism>
<accession>A0A0N4UAE4</accession>
<feature type="compositionally biased region" description="Basic and acidic residues" evidence="12">
    <location>
        <begin position="1"/>
        <end position="11"/>
    </location>
</feature>
<dbReference type="GO" id="GO:0016602">
    <property type="term" value="C:CCAAT-binding factor complex"/>
    <property type="evidence" value="ECO:0007669"/>
    <property type="project" value="TreeGrafter"/>
</dbReference>
<comment type="subunit">
    <text evidence="7">Heterotrimeric transcription factor composed of three components, NF-YA, NF-YB and NF-YC. NF-YB and NF-YC must interact and dimerize for NF-YA association and DNA binding.</text>
</comment>
<evidence type="ECO:0000313" key="16">
    <source>
        <dbReference type="Proteomes" id="UP000274756"/>
    </source>
</evidence>
<comment type="subcellular location">
    <subcellularLocation>
        <location evidence="1">Nucleus</location>
    </subcellularLocation>
</comment>
<dbReference type="OrthoDB" id="1272441at2759"/>
<dbReference type="SUPFAM" id="SSF47113">
    <property type="entry name" value="Histone-fold"/>
    <property type="match status" value="1"/>
</dbReference>
<reference evidence="17" key="1">
    <citation type="submission" date="2017-02" db="UniProtKB">
        <authorList>
            <consortium name="WormBaseParasite"/>
        </authorList>
    </citation>
    <scope>IDENTIFICATION</scope>
</reference>
<dbReference type="InterPro" id="IPR003958">
    <property type="entry name" value="CBFA_NFYB_domain"/>
</dbReference>
<protein>
    <recommendedName>
        <fullName evidence="9">Nuclear transcription factor Y subunit gamma</fullName>
    </recommendedName>
    <alternativeName>
        <fullName evidence="10">CAAT box DNA-binding protein subunit C</fullName>
    </alternativeName>
    <alternativeName>
        <fullName evidence="11">Nuclear transcription factor Y subunit C</fullName>
    </alternativeName>
</protein>
<evidence type="ECO:0000256" key="11">
    <source>
        <dbReference type="ARBA" id="ARBA00042663"/>
    </source>
</evidence>
<evidence type="ECO:0000256" key="3">
    <source>
        <dbReference type="ARBA" id="ARBA00023125"/>
    </source>
</evidence>
<dbReference type="InterPro" id="IPR050568">
    <property type="entry name" value="Transcr_DNA_Rep_Reg"/>
</dbReference>
<proteinExistence type="inferred from homology"/>
<evidence type="ECO:0000256" key="10">
    <source>
        <dbReference type="ARBA" id="ARBA00042333"/>
    </source>
</evidence>
<gene>
    <name evidence="14" type="ORF">DME_LOCUS8000</name>
</gene>
<evidence type="ECO:0000256" key="2">
    <source>
        <dbReference type="ARBA" id="ARBA00023015"/>
    </source>
</evidence>
<dbReference type="Proteomes" id="UP000038040">
    <property type="component" value="Unplaced"/>
</dbReference>
<dbReference type="CDD" id="cd22908">
    <property type="entry name" value="HFD_NFYC-like"/>
    <property type="match status" value="1"/>
</dbReference>
<evidence type="ECO:0000256" key="12">
    <source>
        <dbReference type="SAM" id="MobiDB-lite"/>
    </source>
</evidence>
<evidence type="ECO:0000259" key="13">
    <source>
        <dbReference type="Pfam" id="PF00808"/>
    </source>
</evidence>
<feature type="region of interest" description="Disordered" evidence="12">
    <location>
        <begin position="1"/>
        <end position="38"/>
    </location>
</feature>